<keyword evidence="2" id="KW-1185">Reference proteome</keyword>
<proteinExistence type="predicted"/>
<sequence length="46" mass="5136">MGEDQYFSKSRLVIKNPTEAIMHTTSASTIGHLPLTDSRTLDQAWS</sequence>
<reference evidence="1" key="1">
    <citation type="submission" date="2020-05" db="EMBL/GenBank/DDBJ databases">
        <title>WGS assembly of Panicum virgatum.</title>
        <authorList>
            <person name="Lovell J.T."/>
            <person name="Jenkins J."/>
            <person name="Shu S."/>
            <person name="Juenger T.E."/>
            <person name="Schmutz J."/>
        </authorList>
    </citation>
    <scope>NUCLEOTIDE SEQUENCE</scope>
    <source>
        <strain evidence="1">AP13</strain>
    </source>
</reference>
<dbReference type="EMBL" id="CM029052">
    <property type="protein sequence ID" value="KAG2556417.1"/>
    <property type="molecule type" value="Genomic_DNA"/>
</dbReference>
<evidence type="ECO:0000313" key="2">
    <source>
        <dbReference type="Proteomes" id="UP000823388"/>
    </source>
</evidence>
<evidence type="ECO:0000313" key="1">
    <source>
        <dbReference type="EMBL" id="KAG2556417.1"/>
    </source>
</evidence>
<gene>
    <name evidence="1" type="ORF">PVAP13_8NG081203</name>
</gene>
<dbReference type="AlphaFoldDB" id="A0A8T0P2Z0"/>
<name>A0A8T0P2Z0_PANVG</name>
<comment type="caution">
    <text evidence="1">The sequence shown here is derived from an EMBL/GenBank/DDBJ whole genome shotgun (WGS) entry which is preliminary data.</text>
</comment>
<organism evidence="1 2">
    <name type="scientific">Panicum virgatum</name>
    <name type="common">Blackwell switchgrass</name>
    <dbReference type="NCBI Taxonomy" id="38727"/>
    <lineage>
        <taxon>Eukaryota</taxon>
        <taxon>Viridiplantae</taxon>
        <taxon>Streptophyta</taxon>
        <taxon>Embryophyta</taxon>
        <taxon>Tracheophyta</taxon>
        <taxon>Spermatophyta</taxon>
        <taxon>Magnoliopsida</taxon>
        <taxon>Liliopsida</taxon>
        <taxon>Poales</taxon>
        <taxon>Poaceae</taxon>
        <taxon>PACMAD clade</taxon>
        <taxon>Panicoideae</taxon>
        <taxon>Panicodae</taxon>
        <taxon>Paniceae</taxon>
        <taxon>Panicinae</taxon>
        <taxon>Panicum</taxon>
        <taxon>Panicum sect. Hiantes</taxon>
    </lineage>
</organism>
<accession>A0A8T0P2Z0</accession>
<dbReference type="Proteomes" id="UP000823388">
    <property type="component" value="Chromosome 8N"/>
</dbReference>
<protein>
    <submittedName>
        <fullName evidence="1">Uncharacterized protein</fullName>
    </submittedName>
</protein>